<dbReference type="InterPro" id="IPR039420">
    <property type="entry name" value="WalR-like"/>
</dbReference>
<dbReference type="InterPro" id="IPR036388">
    <property type="entry name" value="WH-like_DNA-bd_sf"/>
</dbReference>
<evidence type="ECO:0000259" key="3">
    <source>
        <dbReference type="PROSITE" id="PS51755"/>
    </source>
</evidence>
<sequence length="154" mass="18031">MSKKIYLVEDKYSLNILLEKYLKNEGYDVTTFSSGSCAKIRVNKLIERIYDTNTEIEDLNIQIGEYFIQKTRRVVLSKGKELQLTNSEFGLLNYLAVNKNNLILREKIRTNVWDINYFGSDRVIDDAIRRLRKKANKLTIETIYGHGYKLVVNL</sequence>
<accession>A0ABW8SP46</accession>
<dbReference type="Gene3D" id="1.10.10.10">
    <property type="entry name" value="Winged helix-like DNA-binding domain superfamily/Winged helix DNA-binding domain"/>
    <property type="match status" value="1"/>
</dbReference>
<name>A0ABW8SP46_9CLOT</name>
<dbReference type="Pfam" id="PF00486">
    <property type="entry name" value="Trans_reg_C"/>
    <property type="match status" value="1"/>
</dbReference>
<dbReference type="InterPro" id="IPR016032">
    <property type="entry name" value="Sig_transdc_resp-reg_C-effctor"/>
</dbReference>
<proteinExistence type="predicted"/>
<dbReference type="SMART" id="SM00862">
    <property type="entry name" value="Trans_reg_C"/>
    <property type="match status" value="1"/>
</dbReference>
<reference evidence="4 5" key="1">
    <citation type="submission" date="2024-11" db="EMBL/GenBank/DDBJ databases">
        <authorList>
            <person name="Heng Y.C."/>
            <person name="Lim A.C.H."/>
            <person name="Lee J.K.Y."/>
            <person name="Kittelmann S."/>
        </authorList>
    </citation>
    <scope>NUCLEOTIDE SEQUENCE [LARGE SCALE GENOMIC DNA]</scope>
    <source>
        <strain evidence="4 5">WILCCON 0269</strain>
    </source>
</reference>
<dbReference type="GO" id="GO:0003677">
    <property type="term" value="F:DNA binding"/>
    <property type="evidence" value="ECO:0007669"/>
    <property type="project" value="UniProtKB-KW"/>
</dbReference>
<dbReference type="PROSITE" id="PS51755">
    <property type="entry name" value="OMPR_PHOB"/>
    <property type="match status" value="1"/>
</dbReference>
<evidence type="ECO:0000313" key="5">
    <source>
        <dbReference type="Proteomes" id="UP001623660"/>
    </source>
</evidence>
<gene>
    <name evidence="4" type="ORF">ACJDU8_20055</name>
</gene>
<dbReference type="EMBL" id="JBJHZX010000039">
    <property type="protein sequence ID" value="MFL0197842.1"/>
    <property type="molecule type" value="Genomic_DNA"/>
</dbReference>
<evidence type="ECO:0000256" key="1">
    <source>
        <dbReference type="ARBA" id="ARBA00023125"/>
    </source>
</evidence>
<comment type="caution">
    <text evidence="4">The sequence shown here is derived from an EMBL/GenBank/DDBJ whole genome shotgun (WGS) entry which is preliminary data.</text>
</comment>
<dbReference type="InterPro" id="IPR001867">
    <property type="entry name" value="OmpR/PhoB-type_DNA-bd"/>
</dbReference>
<dbReference type="Proteomes" id="UP001623660">
    <property type="component" value="Unassembled WGS sequence"/>
</dbReference>
<organism evidence="4 5">
    <name type="scientific">Candidatus Clostridium eludens</name>
    <dbReference type="NCBI Taxonomy" id="3381663"/>
    <lineage>
        <taxon>Bacteria</taxon>
        <taxon>Bacillati</taxon>
        <taxon>Bacillota</taxon>
        <taxon>Clostridia</taxon>
        <taxon>Eubacteriales</taxon>
        <taxon>Clostridiaceae</taxon>
        <taxon>Clostridium</taxon>
    </lineage>
</organism>
<keyword evidence="1 2" id="KW-0238">DNA-binding</keyword>
<evidence type="ECO:0000313" key="4">
    <source>
        <dbReference type="EMBL" id="MFL0197842.1"/>
    </source>
</evidence>
<feature type="domain" description="OmpR/PhoB-type" evidence="3">
    <location>
        <begin position="58"/>
        <end position="152"/>
    </location>
</feature>
<keyword evidence="5" id="KW-1185">Reference proteome</keyword>
<protein>
    <submittedName>
        <fullName evidence="4">DNA-binding response regulator</fullName>
    </submittedName>
</protein>
<dbReference type="CDD" id="cd00383">
    <property type="entry name" value="trans_reg_C"/>
    <property type="match status" value="1"/>
</dbReference>
<dbReference type="PANTHER" id="PTHR48111:SF24">
    <property type="entry name" value="TRANSCRIPTIONAL REGULATORY PROTEIN CSSR"/>
    <property type="match status" value="1"/>
</dbReference>
<evidence type="ECO:0000256" key="2">
    <source>
        <dbReference type="PROSITE-ProRule" id="PRU01091"/>
    </source>
</evidence>
<dbReference type="PANTHER" id="PTHR48111">
    <property type="entry name" value="REGULATOR OF RPOS"/>
    <property type="match status" value="1"/>
</dbReference>
<dbReference type="RefSeq" id="WP_406793949.1">
    <property type="nucleotide sequence ID" value="NZ_JBJHZX010000039.1"/>
</dbReference>
<feature type="DNA-binding region" description="OmpR/PhoB-type" evidence="2">
    <location>
        <begin position="58"/>
        <end position="152"/>
    </location>
</feature>
<dbReference type="SUPFAM" id="SSF46894">
    <property type="entry name" value="C-terminal effector domain of the bipartite response regulators"/>
    <property type="match status" value="1"/>
</dbReference>